<sequence length="340" mass="38855">MNKLLVSIIAVLTISLIPMLTLGQDDYPRTASGKPDFNGHYDISTLTPFERPTSYGDRLFLNEEEVQALRDRELNIRAQDAIFSDPDREAPEEGGNIGSYNDFWFDRGNDGFVIDGQYRTSILTYPENGRMPARTAEGQTKADAAPKFAWPERDGAWWLETGDTPYDGPENQTLAVRCIYHQPATIPITPRVYNNLKTIVQTDEYLMLYIEWMHWARIIRIGDAEHNTETLATFDGDSIGWWDGDALVVETVNFMDQPHQLADRKVIERFRPDVNGGLIYSFNVEDADYSDVYSGEMVWPRSNQVPYEYACHEGNYAMSATLMGARVREKEYREENGSED</sequence>
<gene>
    <name evidence="1" type="ORF">CNF02_04965</name>
</gene>
<accession>A0A2A5WCD6</accession>
<comment type="caution">
    <text evidence="1">The sequence shown here is derived from an EMBL/GenBank/DDBJ whole genome shotgun (WGS) entry which is preliminary data.</text>
</comment>
<evidence type="ECO:0000313" key="1">
    <source>
        <dbReference type="EMBL" id="PDH34150.1"/>
    </source>
</evidence>
<reference evidence="1 2" key="1">
    <citation type="submission" date="2017-08" db="EMBL/GenBank/DDBJ databases">
        <title>Fine stratification of microbial communities through a metagenomic profile of the photic zone.</title>
        <authorList>
            <person name="Haro-Moreno J.M."/>
            <person name="Lopez-Perez M."/>
            <person name="De La Torre J."/>
            <person name="Picazo A."/>
            <person name="Camacho A."/>
            <person name="Rodriguez-Valera F."/>
        </authorList>
    </citation>
    <scope>NUCLEOTIDE SEQUENCE [LARGE SCALE GENOMIC DNA]</scope>
    <source>
        <strain evidence="1">MED-G28</strain>
    </source>
</reference>
<name>A0A2A5WCD6_9GAMM</name>
<evidence type="ECO:0000313" key="2">
    <source>
        <dbReference type="Proteomes" id="UP000219329"/>
    </source>
</evidence>
<dbReference type="EMBL" id="NTJZ01000004">
    <property type="protein sequence ID" value="PDH34150.1"/>
    <property type="molecule type" value="Genomic_DNA"/>
</dbReference>
<dbReference type="Proteomes" id="UP000219329">
    <property type="component" value="Unassembled WGS sequence"/>
</dbReference>
<proteinExistence type="predicted"/>
<organism evidence="1 2">
    <name type="scientific">OM182 bacterium MED-G28</name>
    <dbReference type="NCBI Taxonomy" id="1986256"/>
    <lineage>
        <taxon>Bacteria</taxon>
        <taxon>Pseudomonadati</taxon>
        <taxon>Pseudomonadota</taxon>
        <taxon>Gammaproteobacteria</taxon>
        <taxon>OMG group</taxon>
        <taxon>OM182 clade</taxon>
    </lineage>
</organism>
<dbReference type="AlphaFoldDB" id="A0A2A5WCD6"/>
<protein>
    <submittedName>
        <fullName evidence="1">Uncharacterized protein</fullName>
    </submittedName>
</protein>